<reference evidence="5" key="1">
    <citation type="submission" date="2017-04" db="EMBL/GenBank/DDBJ databases">
        <authorList>
            <person name="Varghese N."/>
            <person name="Submissions S."/>
        </authorList>
    </citation>
    <scope>NUCLEOTIDE SEQUENCE [LARGE SCALE GENOMIC DNA]</scope>
    <source>
        <strain evidence="5">DSM 21500</strain>
    </source>
</reference>
<dbReference type="Gene3D" id="1.10.3210.10">
    <property type="entry name" value="Hypothetical protein af1432"/>
    <property type="match status" value="1"/>
</dbReference>
<protein>
    <submittedName>
        <fullName evidence="4">Exopolyphosphatase / guanosine-5'-triphosphate,3'-diphosphate pyrophosphatase</fullName>
    </submittedName>
</protein>
<dbReference type="InterPro" id="IPR043129">
    <property type="entry name" value="ATPase_NBD"/>
</dbReference>
<dbReference type="SUPFAM" id="SSF53067">
    <property type="entry name" value="Actin-like ATPase domain"/>
    <property type="match status" value="2"/>
</dbReference>
<feature type="domain" description="Ppx/GppA phosphatase C-terminal" evidence="3">
    <location>
        <begin position="318"/>
        <end position="426"/>
    </location>
</feature>
<name>A0A1W1Y6R7_9LACT</name>
<dbReference type="Gene3D" id="3.30.420.40">
    <property type="match status" value="1"/>
</dbReference>
<dbReference type="STRING" id="371602.SAMN04487984_0415"/>
<dbReference type="OrthoDB" id="9807195at2"/>
<dbReference type="Pfam" id="PF21447">
    <property type="entry name" value="Ppx-GppA_III"/>
    <property type="match status" value="1"/>
</dbReference>
<comment type="similarity">
    <text evidence="1">Belongs to the GppA/Ppx family.</text>
</comment>
<evidence type="ECO:0000313" key="5">
    <source>
        <dbReference type="Proteomes" id="UP000243884"/>
    </source>
</evidence>
<dbReference type="Pfam" id="PF02541">
    <property type="entry name" value="Ppx-GppA"/>
    <property type="match status" value="1"/>
</dbReference>
<dbReference type="InterPro" id="IPR048950">
    <property type="entry name" value="Ppx_GppA_C"/>
</dbReference>
<dbReference type="InterPro" id="IPR050273">
    <property type="entry name" value="GppA/Ppx_hydrolase"/>
</dbReference>
<accession>A0A1W1Y6R7</accession>
<evidence type="ECO:0000259" key="3">
    <source>
        <dbReference type="Pfam" id="PF21447"/>
    </source>
</evidence>
<evidence type="ECO:0000313" key="4">
    <source>
        <dbReference type="EMBL" id="SMC31872.1"/>
    </source>
</evidence>
<gene>
    <name evidence="4" type="ORF">SAMN04487984_0415</name>
</gene>
<dbReference type="PANTHER" id="PTHR30005:SF0">
    <property type="entry name" value="RETROGRADE REGULATION PROTEIN 2"/>
    <property type="match status" value="1"/>
</dbReference>
<dbReference type="SUPFAM" id="SSF109604">
    <property type="entry name" value="HD-domain/PDEase-like"/>
    <property type="match status" value="1"/>
</dbReference>
<dbReference type="Gene3D" id="3.30.420.150">
    <property type="entry name" value="Exopolyphosphatase. Domain 2"/>
    <property type="match status" value="1"/>
</dbReference>
<dbReference type="GO" id="GO:0006357">
    <property type="term" value="P:regulation of transcription by RNA polymerase II"/>
    <property type="evidence" value="ECO:0007669"/>
    <property type="project" value="TreeGrafter"/>
</dbReference>
<dbReference type="CDD" id="cd24052">
    <property type="entry name" value="ASKHA_NBD_HpPPX-GppA-like"/>
    <property type="match status" value="1"/>
</dbReference>
<feature type="domain" description="Ppx/GppA phosphatase N-terminal" evidence="2">
    <location>
        <begin position="18"/>
        <end position="305"/>
    </location>
</feature>
<dbReference type="InterPro" id="IPR003695">
    <property type="entry name" value="Ppx_GppA_N"/>
</dbReference>
<evidence type="ECO:0000259" key="2">
    <source>
        <dbReference type="Pfam" id="PF02541"/>
    </source>
</evidence>
<dbReference type="Proteomes" id="UP000243884">
    <property type="component" value="Unassembled WGS sequence"/>
</dbReference>
<evidence type="ECO:0000256" key="1">
    <source>
        <dbReference type="ARBA" id="ARBA00007125"/>
    </source>
</evidence>
<dbReference type="PANTHER" id="PTHR30005">
    <property type="entry name" value="EXOPOLYPHOSPHATASE"/>
    <property type="match status" value="1"/>
</dbReference>
<proteinExistence type="inferred from homology"/>
<dbReference type="RefSeq" id="WP_084098039.1">
    <property type="nucleotide sequence ID" value="NZ_FWXK01000002.1"/>
</dbReference>
<dbReference type="AlphaFoldDB" id="A0A1W1Y6R7"/>
<dbReference type="EMBL" id="FWXK01000002">
    <property type="protein sequence ID" value="SMC31872.1"/>
    <property type="molecule type" value="Genomic_DNA"/>
</dbReference>
<sequence>MKERIGLIDIGSNSLRLVIFQIEDNLSIKEVQNIKMPSRIYQYIDDDKVMSQEGIDVLCHVLKAFKQETEIYQTSRLLPKATAAIRQSKNCQDIIDQVKERTNIQIEVVPEEMEAFYGFNAIIHSMTTTDGVSIDIGGGSTEITLFKDKKIIDSHSFPFGAVSLKNQFFKNTDHNDEKAIEKTREFVKSAFKKKDFMKKTKLPIVAVGGSARNVVRVHQTENNYTMAGLHNYIMSPQDITDTLDLFTDLSSKELRKLDGLSSERADIIIPATIVFDELIQFVHASQFIFSQRGLREGILYEYMEEEYPDAFNINYVPEQTIERLTGLYDVRMTNGAQRMVNANKIYHALHENGNLDYNEYELKLLNFGAYLYYLGEMIEPGNASQHTFYLISNSNLNGFNHKERIMLAVLASYKNKTLFKEYLHNFGDWFSDDEITYLQNTGGLIKFSECLNEANTNLIKDIDLVKKQNQIILRIFYTGTLISELHRSESQKKHLERIIDADITIEFINESSYKLIN</sequence>
<keyword evidence="5" id="KW-1185">Reference proteome</keyword>
<organism evidence="4 5">
    <name type="scientific">Aerococcus suis</name>
    <dbReference type="NCBI Taxonomy" id="371602"/>
    <lineage>
        <taxon>Bacteria</taxon>
        <taxon>Bacillati</taxon>
        <taxon>Bacillota</taxon>
        <taxon>Bacilli</taxon>
        <taxon>Lactobacillales</taxon>
        <taxon>Aerococcaceae</taxon>
        <taxon>Aerococcus</taxon>
    </lineage>
</organism>